<reference evidence="3 4" key="1">
    <citation type="submission" date="2015-08" db="EMBL/GenBank/DDBJ databases">
        <authorList>
            <person name="Babu N.S."/>
            <person name="Beckwith C.J."/>
            <person name="Beseler K.G."/>
            <person name="Brison A."/>
            <person name="Carone J.V."/>
            <person name="Caskin T.P."/>
            <person name="Diamond M."/>
            <person name="Durham M.E."/>
            <person name="Foxe J.M."/>
            <person name="Go M."/>
            <person name="Henderson B.A."/>
            <person name="Jones I.B."/>
            <person name="McGettigan J.A."/>
            <person name="Micheletti S.J."/>
            <person name="Nasrallah M.E."/>
            <person name="Ortiz D."/>
            <person name="Piller C.R."/>
            <person name="Privatt S.R."/>
            <person name="Schneider S.L."/>
            <person name="Sharp S."/>
            <person name="Smith T.C."/>
            <person name="Stanton J.D."/>
            <person name="Ullery H.E."/>
            <person name="Wilson R.J."/>
            <person name="Serrano M.G."/>
            <person name="Buck G."/>
            <person name="Lee V."/>
            <person name="Wang Y."/>
            <person name="Carvalho R."/>
            <person name="Voegtly L."/>
            <person name="Shi R."/>
            <person name="Duckworth R."/>
            <person name="Johnson A."/>
            <person name="Loviza R."/>
            <person name="Walstead R."/>
            <person name="Shah Z."/>
            <person name="Kiflezghi M."/>
            <person name="Wade K."/>
            <person name="Ball S.L."/>
            <person name="Bradley K.W."/>
            <person name="Asai D.J."/>
            <person name="Bowman C.A."/>
            <person name="Russell D.A."/>
            <person name="Pope W.H."/>
            <person name="Jacobs-Sera D."/>
            <person name="Hendrix R.W."/>
            <person name="Hatfull G.F."/>
        </authorList>
    </citation>
    <scope>NUCLEOTIDE SEQUENCE [LARGE SCALE GENOMIC DNA]</scope>
    <source>
        <strain evidence="3 4">DSM 27648</strain>
    </source>
</reference>
<dbReference type="Proteomes" id="UP000064967">
    <property type="component" value="Chromosome"/>
</dbReference>
<dbReference type="EMBL" id="CP012333">
    <property type="protein sequence ID" value="AKU94546.1"/>
    <property type="molecule type" value="Genomic_DNA"/>
</dbReference>
<keyword evidence="2" id="KW-1133">Transmembrane helix</keyword>
<organism evidence="3 4">
    <name type="scientific">Labilithrix luteola</name>
    <dbReference type="NCBI Taxonomy" id="1391654"/>
    <lineage>
        <taxon>Bacteria</taxon>
        <taxon>Pseudomonadati</taxon>
        <taxon>Myxococcota</taxon>
        <taxon>Polyangia</taxon>
        <taxon>Polyangiales</taxon>
        <taxon>Labilitrichaceae</taxon>
        <taxon>Labilithrix</taxon>
    </lineage>
</organism>
<keyword evidence="2" id="KW-0812">Transmembrane</keyword>
<dbReference type="InterPro" id="IPR007813">
    <property type="entry name" value="PilN"/>
</dbReference>
<accession>A0A0K1PMB6</accession>
<feature type="coiled-coil region" evidence="1">
    <location>
        <begin position="50"/>
        <end position="104"/>
    </location>
</feature>
<evidence type="ECO:0000256" key="2">
    <source>
        <dbReference type="SAM" id="Phobius"/>
    </source>
</evidence>
<evidence type="ECO:0000313" key="4">
    <source>
        <dbReference type="Proteomes" id="UP000064967"/>
    </source>
</evidence>
<name>A0A0K1PMB6_9BACT</name>
<dbReference type="RefSeq" id="WP_146646122.1">
    <property type="nucleotide sequence ID" value="NZ_CP012333.1"/>
</dbReference>
<feature type="transmembrane region" description="Helical" evidence="2">
    <location>
        <begin position="30"/>
        <end position="50"/>
    </location>
</feature>
<sequence length="221" mass="25246">MIRINLLPQKKTIRRRGEAGDSSPEAGSQAWMAFVLGAVLLEVIVLLFVYKTKQDQLVQVQKHNQELTANIDGIKREIANHADIKAQLKELRDREEAIQKLQSARTGPTATMLELSRIMTTGRGPTIDRDKLEQLKRDNPTAVPNANWDPRRLWLTSYKEQERVVRLGGLARDGEDVSEFLRRLSLSDYFYEVKLLPAQKSVDATSKLELVKFEMSAKVRY</sequence>
<keyword evidence="2" id="KW-0472">Membrane</keyword>
<dbReference type="Pfam" id="PF05137">
    <property type="entry name" value="PilN"/>
    <property type="match status" value="1"/>
</dbReference>
<dbReference type="PANTHER" id="PTHR40278:SF1">
    <property type="entry name" value="DNA UTILIZATION PROTEIN HOFN"/>
    <property type="match status" value="1"/>
</dbReference>
<proteinExistence type="predicted"/>
<protein>
    <submittedName>
        <fullName evidence="3">Type IV pilus biogenesis protein PilN</fullName>
    </submittedName>
</protein>
<dbReference type="OrthoDB" id="5504650at2"/>
<dbReference type="PANTHER" id="PTHR40278">
    <property type="entry name" value="DNA UTILIZATION PROTEIN HOFN"/>
    <property type="match status" value="1"/>
</dbReference>
<evidence type="ECO:0000313" key="3">
    <source>
        <dbReference type="EMBL" id="AKU94546.1"/>
    </source>
</evidence>
<dbReference type="AlphaFoldDB" id="A0A0K1PMB6"/>
<gene>
    <name evidence="3" type="ORF">AKJ09_01210</name>
</gene>
<evidence type="ECO:0000256" key="1">
    <source>
        <dbReference type="SAM" id="Coils"/>
    </source>
</evidence>
<keyword evidence="1" id="KW-0175">Coiled coil</keyword>
<keyword evidence="4" id="KW-1185">Reference proteome</keyword>
<dbReference type="KEGG" id="llu:AKJ09_01210"/>
<dbReference type="STRING" id="1391654.AKJ09_01210"/>
<dbReference type="InterPro" id="IPR052534">
    <property type="entry name" value="Extracell_DNA_Util/SecSys_Comp"/>
</dbReference>